<feature type="transmembrane region" description="Helical" evidence="8">
    <location>
        <begin position="115"/>
        <end position="136"/>
    </location>
</feature>
<dbReference type="Gene3D" id="1.20.1530.20">
    <property type="match status" value="1"/>
</dbReference>
<feature type="compositionally biased region" description="Basic and acidic residues" evidence="7">
    <location>
        <begin position="492"/>
        <end position="501"/>
    </location>
</feature>
<proteinExistence type="inferred from homology"/>
<feature type="transmembrane region" description="Helical" evidence="8">
    <location>
        <begin position="83"/>
        <end position="109"/>
    </location>
</feature>
<dbReference type="PANTHER" id="PTHR42751">
    <property type="entry name" value="SODIUM/HYDROGEN EXCHANGER FAMILY/TRKA DOMAIN PROTEIN"/>
    <property type="match status" value="1"/>
</dbReference>
<feature type="transmembrane region" description="Helical" evidence="8">
    <location>
        <begin position="55"/>
        <end position="71"/>
    </location>
</feature>
<feature type="transmembrane region" description="Helical" evidence="8">
    <location>
        <begin position="178"/>
        <end position="197"/>
    </location>
</feature>
<dbReference type="InterPro" id="IPR038770">
    <property type="entry name" value="Na+/solute_symporter_sf"/>
</dbReference>
<dbReference type="RefSeq" id="WP_127767346.1">
    <property type="nucleotide sequence ID" value="NZ_SADE01000003.1"/>
</dbReference>
<comment type="subcellular location">
    <subcellularLocation>
        <location evidence="1">Membrane</location>
        <topology evidence="1">Multi-pass membrane protein</topology>
    </subcellularLocation>
</comment>
<keyword evidence="6 8" id="KW-0472">Membrane</keyword>
<comment type="caution">
    <text evidence="10">The sequence shown here is derived from an EMBL/GenBank/DDBJ whole genome shotgun (WGS) entry which is preliminary data.</text>
</comment>
<evidence type="ECO:0000259" key="9">
    <source>
        <dbReference type="Pfam" id="PF00999"/>
    </source>
</evidence>
<gene>
    <name evidence="10" type="ORF">EOI86_19535</name>
</gene>
<dbReference type="Proteomes" id="UP000287447">
    <property type="component" value="Unassembled WGS sequence"/>
</dbReference>
<evidence type="ECO:0000256" key="8">
    <source>
        <dbReference type="SAM" id="Phobius"/>
    </source>
</evidence>
<feature type="region of interest" description="Disordered" evidence="7">
    <location>
        <begin position="446"/>
        <end position="501"/>
    </location>
</feature>
<feature type="transmembrane region" description="Helical" evidence="8">
    <location>
        <begin position="148"/>
        <end position="172"/>
    </location>
</feature>
<dbReference type="GO" id="GO:1902600">
    <property type="term" value="P:proton transmembrane transport"/>
    <property type="evidence" value="ECO:0007669"/>
    <property type="project" value="InterPro"/>
</dbReference>
<dbReference type="EMBL" id="SADE01000003">
    <property type="protein sequence ID" value="RVU35025.1"/>
    <property type="molecule type" value="Genomic_DNA"/>
</dbReference>
<evidence type="ECO:0000256" key="1">
    <source>
        <dbReference type="ARBA" id="ARBA00004141"/>
    </source>
</evidence>
<keyword evidence="3" id="KW-0813">Transport</keyword>
<name>A0A3S2W810_9PROT</name>
<feature type="compositionally biased region" description="Basic and acidic residues" evidence="7">
    <location>
        <begin position="467"/>
        <end position="485"/>
    </location>
</feature>
<dbReference type="GO" id="GO:0015297">
    <property type="term" value="F:antiporter activity"/>
    <property type="evidence" value="ECO:0007669"/>
    <property type="project" value="InterPro"/>
</dbReference>
<organism evidence="10 11">
    <name type="scientific">Hwanghaeella grinnelliae</name>
    <dbReference type="NCBI Taxonomy" id="2500179"/>
    <lineage>
        <taxon>Bacteria</taxon>
        <taxon>Pseudomonadati</taxon>
        <taxon>Pseudomonadota</taxon>
        <taxon>Alphaproteobacteria</taxon>
        <taxon>Rhodospirillales</taxon>
        <taxon>Rhodospirillaceae</taxon>
        <taxon>Hwanghaeella</taxon>
    </lineage>
</organism>
<feature type="transmembrane region" description="Helical" evidence="8">
    <location>
        <begin position="32"/>
        <end position="49"/>
    </location>
</feature>
<dbReference type="PANTHER" id="PTHR42751:SF6">
    <property type="entry name" value="CONSERVED INTEGRAL MEMBRANE TRANSPORT PROTEIN-RELATED"/>
    <property type="match status" value="1"/>
</dbReference>
<reference evidence="11" key="1">
    <citation type="submission" date="2019-01" db="EMBL/GenBank/DDBJ databases">
        <title>Gri0909 isolated from a small marine red alga.</title>
        <authorList>
            <person name="Kim J."/>
            <person name="Jeong S.E."/>
            <person name="Jeon C.O."/>
        </authorList>
    </citation>
    <scope>NUCLEOTIDE SEQUENCE [LARGE SCALE GENOMIC DNA]</scope>
    <source>
        <strain evidence="11">Gri0909</strain>
    </source>
</reference>
<feature type="transmembrane region" description="Helical" evidence="8">
    <location>
        <begin position="217"/>
        <end position="236"/>
    </location>
</feature>
<evidence type="ECO:0000313" key="10">
    <source>
        <dbReference type="EMBL" id="RVU35025.1"/>
    </source>
</evidence>
<dbReference type="OrthoDB" id="9781411at2"/>
<evidence type="ECO:0000313" key="11">
    <source>
        <dbReference type="Proteomes" id="UP000287447"/>
    </source>
</evidence>
<dbReference type="GO" id="GO:0016020">
    <property type="term" value="C:membrane"/>
    <property type="evidence" value="ECO:0007669"/>
    <property type="project" value="UniProtKB-SubCell"/>
</dbReference>
<feature type="domain" description="Cation/H+ exchanger transmembrane" evidence="9">
    <location>
        <begin position="15"/>
        <end position="372"/>
    </location>
</feature>
<dbReference type="AlphaFoldDB" id="A0A3S2W810"/>
<sequence length="501" mass="54585">MHEAADLTGVAVVVVAATLCGMLFVRLRQPAIVGYIIAGVILGPSGLALVANREAISFFAELGVILLLYFIGMELSLRSFRHIWRVAVVTTAFQIGISVGATALIGQFFDLPTSHIVLFGFALALSSTAVAVKILDDIGELRNRSGRVAIGILIAQDLAVAPMLLFVTSFAGDGFNPIVLVEVAASIGVLVSVILFMSRRQRVNLPFHQILEAKKEIGTMGSLALCFLFATLAGLFGMSPAFGAFLAGLIVGNSGQRQVMHENAEPVQAVLLMVFFLSIGLLINLQFIWENIGLVLAIGIFVMFFKTMINIIALRIQGETMQTAFLASLTIGQMGEFTFVLGGAAAGADVIDNEVYRLLVGVTVLSLITSPIYVDLARRLSHRSVRNATSLRKVFRLVYRQEWRFTKATSLWFWHIANDAVEVFENMTSGMRTKAKARIDEIKMTKEAAEKAKEQTAPQPPVEADPDATRQEGEDHPAPKSEKQPSRFSRLKKTDPDLTDD</sequence>
<evidence type="ECO:0000256" key="6">
    <source>
        <dbReference type="ARBA" id="ARBA00023136"/>
    </source>
</evidence>
<feature type="transmembrane region" description="Helical" evidence="8">
    <location>
        <begin position="267"/>
        <end position="288"/>
    </location>
</feature>
<feature type="transmembrane region" description="Helical" evidence="8">
    <location>
        <begin position="325"/>
        <end position="346"/>
    </location>
</feature>
<evidence type="ECO:0000256" key="7">
    <source>
        <dbReference type="SAM" id="MobiDB-lite"/>
    </source>
</evidence>
<evidence type="ECO:0000256" key="2">
    <source>
        <dbReference type="ARBA" id="ARBA00005551"/>
    </source>
</evidence>
<keyword evidence="4 8" id="KW-0812">Transmembrane</keyword>
<dbReference type="InterPro" id="IPR006153">
    <property type="entry name" value="Cation/H_exchanger_TM"/>
</dbReference>
<accession>A0A3S2W810</accession>
<dbReference type="Pfam" id="PF00999">
    <property type="entry name" value="Na_H_Exchanger"/>
    <property type="match status" value="1"/>
</dbReference>
<comment type="similarity">
    <text evidence="2">Belongs to the monovalent cation:proton antiporter 2 (CPA2) transporter (TC 2.A.37) family.</text>
</comment>
<keyword evidence="11" id="KW-1185">Reference proteome</keyword>
<feature type="transmembrane region" description="Helical" evidence="8">
    <location>
        <begin position="294"/>
        <end position="313"/>
    </location>
</feature>
<evidence type="ECO:0000256" key="3">
    <source>
        <dbReference type="ARBA" id="ARBA00022448"/>
    </source>
</evidence>
<keyword evidence="5 8" id="KW-1133">Transmembrane helix</keyword>
<feature type="transmembrane region" description="Helical" evidence="8">
    <location>
        <begin position="358"/>
        <end position="376"/>
    </location>
</feature>
<evidence type="ECO:0000256" key="5">
    <source>
        <dbReference type="ARBA" id="ARBA00022989"/>
    </source>
</evidence>
<feature type="transmembrane region" description="Helical" evidence="8">
    <location>
        <begin position="6"/>
        <end position="25"/>
    </location>
</feature>
<evidence type="ECO:0000256" key="4">
    <source>
        <dbReference type="ARBA" id="ARBA00022692"/>
    </source>
</evidence>
<protein>
    <submittedName>
        <fullName evidence="10">Cation:proton antiporter</fullName>
    </submittedName>
</protein>